<evidence type="ECO:0000256" key="7">
    <source>
        <dbReference type="ARBA" id="ARBA00023002"/>
    </source>
</evidence>
<protein>
    <recommendedName>
        <fullName evidence="9">Quinol oxidase subunit 4</fullName>
        <ecNumber evidence="9">1.10.3.-</ecNumber>
    </recommendedName>
</protein>
<dbReference type="GO" id="GO:0009486">
    <property type="term" value="F:cytochrome bo3 ubiquinol oxidase activity"/>
    <property type="evidence" value="ECO:0007669"/>
    <property type="project" value="TreeGrafter"/>
</dbReference>
<dbReference type="GO" id="GO:0015078">
    <property type="term" value="F:proton transmembrane transporter activity"/>
    <property type="evidence" value="ECO:0007669"/>
    <property type="project" value="TreeGrafter"/>
</dbReference>
<dbReference type="Proteomes" id="UP000000486">
    <property type="component" value="Chromosome"/>
</dbReference>
<name>A0A0E0USC3_LISMM</name>
<dbReference type="GO" id="GO:0019646">
    <property type="term" value="P:aerobic electron transport chain"/>
    <property type="evidence" value="ECO:0007669"/>
    <property type="project" value="TreeGrafter"/>
</dbReference>
<dbReference type="GeneID" id="86845882"/>
<dbReference type="EMBL" id="CP002816">
    <property type="protein sequence ID" value="AEH91023.1"/>
    <property type="molecule type" value="Genomic_DNA"/>
</dbReference>
<comment type="similarity">
    <text evidence="3 9">Belongs to the cytochrome c oxidase bacterial subunit 4 family.</text>
</comment>
<keyword evidence="8 9" id="KW-0472">Membrane</keyword>
<keyword evidence="6 9" id="KW-1133">Transmembrane helix</keyword>
<dbReference type="Pfam" id="PF03626">
    <property type="entry name" value="COX4_pro"/>
    <property type="match status" value="1"/>
</dbReference>
<dbReference type="AlphaFoldDB" id="A0A0E0USC3"/>
<comment type="subcellular location">
    <subcellularLocation>
        <location evidence="2 9">Cell membrane</location>
        <topology evidence="2 9">Multi-pass membrane protein</topology>
    </subcellularLocation>
</comment>
<dbReference type="GO" id="GO:0015990">
    <property type="term" value="P:electron transport coupled proton transport"/>
    <property type="evidence" value="ECO:0007669"/>
    <property type="project" value="TreeGrafter"/>
</dbReference>
<evidence type="ECO:0000256" key="9">
    <source>
        <dbReference type="RuleBase" id="RU367153"/>
    </source>
</evidence>
<comment type="function">
    <text evidence="9">Catalyzes quinol oxidation with the concomitant reduction of oxygen to water.</text>
</comment>
<dbReference type="GO" id="GO:0016682">
    <property type="term" value="F:oxidoreductase activity, acting on diphenols and related substances as donors, oxygen as acceptor"/>
    <property type="evidence" value="ECO:0007669"/>
    <property type="project" value="UniProtKB-UniRule"/>
</dbReference>
<feature type="transmembrane region" description="Helical" evidence="9">
    <location>
        <begin position="80"/>
        <end position="101"/>
    </location>
</feature>
<comment type="catalytic activity">
    <reaction evidence="1 9">
        <text>2 a quinol + O2 = 2 a quinone + 2 H2O</text>
        <dbReference type="Rhea" id="RHEA:55376"/>
        <dbReference type="ChEBI" id="CHEBI:15377"/>
        <dbReference type="ChEBI" id="CHEBI:15379"/>
        <dbReference type="ChEBI" id="CHEBI:24646"/>
        <dbReference type="ChEBI" id="CHEBI:132124"/>
    </reaction>
</comment>
<dbReference type="GO" id="GO:0009319">
    <property type="term" value="C:cytochrome o ubiquinol oxidase complex"/>
    <property type="evidence" value="ECO:0007669"/>
    <property type="project" value="TreeGrafter"/>
</dbReference>
<evidence type="ECO:0000256" key="4">
    <source>
        <dbReference type="ARBA" id="ARBA00022475"/>
    </source>
</evidence>
<dbReference type="PATRIC" id="fig|1030009.3.peg.17"/>
<evidence type="ECO:0000256" key="6">
    <source>
        <dbReference type="ARBA" id="ARBA00022989"/>
    </source>
</evidence>
<dbReference type="PANTHER" id="PTHR36835">
    <property type="entry name" value="CYTOCHROME BO(3) UBIQUINOL OXIDASE SUBUNIT 4"/>
    <property type="match status" value="1"/>
</dbReference>
<sequence length="110" mass="12169">MTQNNKSNAAHAEGGIPWKHIVGFALSVILTLLAVWVALYSTLTTNVKVVIIFIFAFIQAALQLLMFMHMTEGRDGKIQIGNILFAAFIAIVVVIGSYWVMEIGHMNHLL</sequence>
<dbReference type="InterPro" id="IPR014250">
    <property type="entry name" value="QoxD"/>
</dbReference>
<reference evidence="10 11" key="1">
    <citation type="journal article" date="2011" name="J. Bacteriol.">
        <title>Genome sequence of the nonpathogenic Listeria monocytogenes serovar 4a strain M7.</title>
        <authorList>
            <person name="Chen J."/>
            <person name="Xia Y."/>
            <person name="Cheng C."/>
            <person name="Fang C."/>
            <person name="Shan Y."/>
            <person name="Jin G."/>
            <person name="Fang W."/>
        </authorList>
    </citation>
    <scope>NUCLEOTIDE SEQUENCE [LARGE SCALE GENOMIC DNA]</scope>
    <source>
        <strain evidence="10 11">M7</strain>
    </source>
</reference>
<keyword evidence="5 9" id="KW-0812">Transmembrane</keyword>
<evidence type="ECO:0000313" key="10">
    <source>
        <dbReference type="EMBL" id="AEH91023.1"/>
    </source>
</evidence>
<dbReference type="InterPro" id="IPR050968">
    <property type="entry name" value="Cytochrome_c_oxidase_bac_sub4"/>
</dbReference>
<dbReference type="NCBIfam" id="TIGR02901">
    <property type="entry name" value="QoxD"/>
    <property type="match status" value="1"/>
</dbReference>
<organism evidence="10 11">
    <name type="scientific">Listeria monocytogenes serotype 4a (strain M7)</name>
    <dbReference type="NCBI Taxonomy" id="1030009"/>
    <lineage>
        <taxon>Bacteria</taxon>
        <taxon>Bacillati</taxon>
        <taxon>Bacillota</taxon>
        <taxon>Bacilli</taxon>
        <taxon>Bacillales</taxon>
        <taxon>Listeriaceae</taxon>
        <taxon>Listeria</taxon>
    </lineage>
</organism>
<evidence type="ECO:0000256" key="5">
    <source>
        <dbReference type="ARBA" id="ARBA00022692"/>
    </source>
</evidence>
<keyword evidence="4 9" id="KW-1003">Cell membrane</keyword>
<dbReference type="GeneID" id="93237916"/>
<feature type="transmembrane region" description="Helical" evidence="9">
    <location>
        <begin position="49"/>
        <end position="68"/>
    </location>
</feature>
<dbReference type="PANTHER" id="PTHR36835:SF1">
    <property type="entry name" value="CYTOCHROME BO(3) UBIQUINOL OXIDASE SUBUNIT 4"/>
    <property type="match status" value="1"/>
</dbReference>
<evidence type="ECO:0000313" key="11">
    <source>
        <dbReference type="Proteomes" id="UP000000486"/>
    </source>
</evidence>
<dbReference type="EC" id="1.10.3.-" evidence="9"/>
<dbReference type="GO" id="GO:0042773">
    <property type="term" value="P:ATP synthesis coupled electron transport"/>
    <property type="evidence" value="ECO:0007669"/>
    <property type="project" value="UniProtKB-UniRule"/>
</dbReference>
<gene>
    <name evidence="10" type="primary">qoxD</name>
    <name evidence="10" type="ordered locus">LMM7_0017</name>
</gene>
<accession>A0A0E0USC3</accession>
<dbReference type="RefSeq" id="WP_003725633.1">
    <property type="nucleotide sequence ID" value="NC_017537.1"/>
</dbReference>
<feature type="transmembrane region" description="Helical" evidence="9">
    <location>
        <begin position="21"/>
        <end position="43"/>
    </location>
</feature>
<dbReference type="InterPro" id="IPR005171">
    <property type="entry name" value="Cyt_c_oxidase_su4_prok"/>
</dbReference>
<dbReference type="GO" id="GO:0005886">
    <property type="term" value="C:plasma membrane"/>
    <property type="evidence" value="ECO:0007669"/>
    <property type="project" value="UniProtKB-SubCell"/>
</dbReference>
<dbReference type="KEGG" id="lmq:LMM7_0017"/>
<evidence type="ECO:0000256" key="2">
    <source>
        <dbReference type="ARBA" id="ARBA00004651"/>
    </source>
</evidence>
<evidence type="ECO:0000256" key="1">
    <source>
        <dbReference type="ARBA" id="ARBA00000725"/>
    </source>
</evidence>
<evidence type="ECO:0000256" key="3">
    <source>
        <dbReference type="ARBA" id="ARBA00008079"/>
    </source>
</evidence>
<proteinExistence type="inferred from homology"/>
<keyword evidence="7 9" id="KW-0560">Oxidoreductase</keyword>
<dbReference type="HOGENOM" id="CLU_140945_2_0_9"/>
<evidence type="ECO:0000256" key="8">
    <source>
        <dbReference type="ARBA" id="ARBA00023136"/>
    </source>
</evidence>